<evidence type="ECO:0000313" key="1">
    <source>
        <dbReference type="EMBL" id="RDI43421.1"/>
    </source>
</evidence>
<evidence type="ECO:0000313" key="2">
    <source>
        <dbReference type="Proteomes" id="UP000254720"/>
    </source>
</evidence>
<accession>A0A370GID7</accession>
<name>A0A370GID7_9COXI</name>
<dbReference type="EMBL" id="QQAX01000011">
    <property type="protein sequence ID" value="RDI43421.1"/>
    <property type="molecule type" value="Genomic_DNA"/>
</dbReference>
<reference evidence="1 2" key="1">
    <citation type="submission" date="2018-07" db="EMBL/GenBank/DDBJ databases">
        <title>Genomic Encyclopedia of Type Strains, Phase IV (KMG-IV): sequencing the most valuable type-strain genomes for metagenomic binning, comparative biology and taxonomic classification.</title>
        <authorList>
            <person name="Goeker M."/>
        </authorList>
    </citation>
    <scope>NUCLEOTIDE SEQUENCE [LARGE SCALE GENOMIC DNA]</scope>
    <source>
        <strain evidence="1 2">DSM 16500</strain>
    </source>
</reference>
<comment type="caution">
    <text evidence="1">The sequence shown here is derived from an EMBL/GenBank/DDBJ whole genome shotgun (WGS) entry which is preliminary data.</text>
</comment>
<dbReference type="RefSeq" id="WP_114834448.1">
    <property type="nucleotide sequence ID" value="NZ_LR699114.1"/>
</dbReference>
<dbReference type="AlphaFoldDB" id="A0A370GID7"/>
<proteinExistence type="predicted"/>
<dbReference type="Proteomes" id="UP000254720">
    <property type="component" value="Unassembled WGS sequence"/>
</dbReference>
<sequence>MKHKYTAKIYLDDGETIFTSGNDIEELITWLNSQAEASFGELNGEIIDNATQEVVKHFQYVPPE</sequence>
<gene>
    <name evidence="1" type="ORF">C8D86_11177</name>
</gene>
<protein>
    <submittedName>
        <fullName evidence="1">Uncharacterized protein</fullName>
    </submittedName>
</protein>
<dbReference type="OrthoDB" id="5639113at2"/>
<keyword evidence="2" id="KW-1185">Reference proteome</keyword>
<organism evidence="1 2">
    <name type="scientific">Aquicella lusitana</name>
    <dbReference type="NCBI Taxonomy" id="254246"/>
    <lineage>
        <taxon>Bacteria</taxon>
        <taxon>Pseudomonadati</taxon>
        <taxon>Pseudomonadota</taxon>
        <taxon>Gammaproteobacteria</taxon>
        <taxon>Legionellales</taxon>
        <taxon>Coxiellaceae</taxon>
        <taxon>Aquicella</taxon>
    </lineage>
</organism>